<sequence>MDGRHVRANPRRNAHPEIEQAYHRVVAATYDFPSDLLAGQEELHQVRAELSALLKRLPWSVEPMDGFSDDNGWRKVERPASPGWSADEQAEVEKLRQRERELAVFVSTHRYWSELTGPDRMHARSRLKHVHETPPEDSEEAGRA</sequence>
<comment type="caution">
    <text evidence="2">The sequence shown here is derived from an EMBL/GenBank/DDBJ whole genome shotgun (WGS) entry which is preliminary data.</text>
</comment>
<dbReference type="EMBL" id="BAAATK010000058">
    <property type="protein sequence ID" value="GAA2456863.1"/>
    <property type="molecule type" value="Genomic_DNA"/>
</dbReference>
<protein>
    <submittedName>
        <fullName evidence="2">Uncharacterized protein</fullName>
    </submittedName>
</protein>
<evidence type="ECO:0000256" key="1">
    <source>
        <dbReference type="SAM" id="MobiDB-lite"/>
    </source>
</evidence>
<evidence type="ECO:0000313" key="2">
    <source>
        <dbReference type="EMBL" id="GAA2456863.1"/>
    </source>
</evidence>
<feature type="compositionally biased region" description="Basic and acidic residues" evidence="1">
    <location>
        <begin position="130"/>
        <end position="144"/>
    </location>
</feature>
<proteinExistence type="predicted"/>
<evidence type="ECO:0000313" key="3">
    <source>
        <dbReference type="Proteomes" id="UP001500460"/>
    </source>
</evidence>
<dbReference type="Proteomes" id="UP001500460">
    <property type="component" value="Unassembled WGS sequence"/>
</dbReference>
<accession>A0ABN3KH30</accession>
<organism evidence="2 3">
    <name type="scientific">Streptomyces glaucus</name>
    <dbReference type="NCBI Taxonomy" id="284029"/>
    <lineage>
        <taxon>Bacteria</taxon>
        <taxon>Bacillati</taxon>
        <taxon>Actinomycetota</taxon>
        <taxon>Actinomycetes</taxon>
        <taxon>Kitasatosporales</taxon>
        <taxon>Streptomycetaceae</taxon>
        <taxon>Streptomyces</taxon>
    </lineage>
</organism>
<gene>
    <name evidence="2" type="ORF">GCM10010421_57760</name>
</gene>
<name>A0ABN3KH30_9ACTN</name>
<keyword evidence="3" id="KW-1185">Reference proteome</keyword>
<reference evidence="2 3" key="1">
    <citation type="journal article" date="2019" name="Int. J. Syst. Evol. Microbiol.">
        <title>The Global Catalogue of Microorganisms (GCM) 10K type strain sequencing project: providing services to taxonomists for standard genome sequencing and annotation.</title>
        <authorList>
            <consortium name="The Broad Institute Genomics Platform"/>
            <consortium name="The Broad Institute Genome Sequencing Center for Infectious Disease"/>
            <person name="Wu L."/>
            <person name="Ma J."/>
        </authorList>
    </citation>
    <scope>NUCLEOTIDE SEQUENCE [LARGE SCALE GENOMIC DNA]</scope>
    <source>
        <strain evidence="2 3">JCM 6922</strain>
    </source>
</reference>
<feature type="region of interest" description="Disordered" evidence="1">
    <location>
        <begin position="123"/>
        <end position="144"/>
    </location>
</feature>
<feature type="region of interest" description="Disordered" evidence="1">
    <location>
        <begin position="68"/>
        <end position="89"/>
    </location>
</feature>